<feature type="region of interest" description="Disordered" evidence="6">
    <location>
        <begin position="117"/>
        <end position="155"/>
    </location>
</feature>
<keyword evidence="5" id="KW-0539">Nucleus</keyword>
<feature type="compositionally biased region" description="Basic residues" evidence="6">
    <location>
        <begin position="46"/>
        <end position="55"/>
    </location>
</feature>
<dbReference type="CDD" id="cd00067">
    <property type="entry name" value="GAL4"/>
    <property type="match status" value="1"/>
</dbReference>
<dbReference type="Proteomes" id="UP000504638">
    <property type="component" value="Unplaced"/>
</dbReference>
<evidence type="ECO:0000256" key="3">
    <source>
        <dbReference type="ARBA" id="ARBA00023125"/>
    </source>
</evidence>
<keyword evidence="4" id="KW-0804">Transcription</keyword>
<dbReference type="AlphaFoldDB" id="A0A6G1GGG5"/>
<dbReference type="OrthoDB" id="4356994at2759"/>
<evidence type="ECO:0000313" key="9">
    <source>
        <dbReference type="Proteomes" id="UP000504638"/>
    </source>
</evidence>
<dbReference type="PROSITE" id="PS00463">
    <property type="entry name" value="ZN2_CY6_FUNGAL_1"/>
    <property type="match status" value="1"/>
</dbReference>
<dbReference type="InterPro" id="IPR051711">
    <property type="entry name" value="Stress_Response_Reg"/>
</dbReference>
<dbReference type="SMART" id="SM00066">
    <property type="entry name" value="GAL4"/>
    <property type="match status" value="1"/>
</dbReference>
<evidence type="ECO:0000313" key="10">
    <source>
        <dbReference type="RefSeq" id="XP_033538826.1"/>
    </source>
</evidence>
<dbReference type="EMBL" id="ML975149">
    <property type="protein sequence ID" value="KAF1817195.1"/>
    <property type="molecule type" value="Genomic_DNA"/>
</dbReference>
<dbReference type="GO" id="GO:0008270">
    <property type="term" value="F:zinc ion binding"/>
    <property type="evidence" value="ECO:0007669"/>
    <property type="project" value="InterPro"/>
</dbReference>
<dbReference type="RefSeq" id="XP_033538826.1">
    <property type="nucleotide sequence ID" value="XM_033675874.1"/>
</dbReference>
<feature type="domain" description="Zn(2)-C6 fungal-type" evidence="7">
    <location>
        <begin position="11"/>
        <end position="41"/>
    </location>
</feature>
<dbReference type="GO" id="GO:0005634">
    <property type="term" value="C:nucleus"/>
    <property type="evidence" value="ECO:0007669"/>
    <property type="project" value="UniProtKB-SubCell"/>
</dbReference>
<sequence length="365" mass="40618">MDSKSEKVHLACDECRSRKLKCSGERPQCSRCRIETMHCVYSTQKRMGRPRKRKKGEVEDDPDTDSILYENGYVPNASASNGYAMPEPATSDSYMIPPFSERDFGSFGIDDFAFDSSRQQTNGHANGPMQHTNAPGNGHNAGQNSSPAQQLWTPPVPQENPACACLSNAYLANSNLQSLTHTFPFVLPQIRAAITTAAEIMECEYCPKDPGSAMQNMFTLATLLTSTVDHLRKILSSIDDEATKVEASGGTKRFQMGDDSPGTRHMHTGTPDCPARFPIELSSNEWRSLAKNVVKSQIVGTVEDVTTLLGVIDRLNKRQKMWHANKEKTSQMLGNFSKCAADENGEYTCMRMIRMIREMIDVLEW</sequence>
<dbReference type="SUPFAM" id="SSF57701">
    <property type="entry name" value="Zn2/Cys6 DNA-binding domain"/>
    <property type="match status" value="1"/>
</dbReference>
<evidence type="ECO:0000256" key="2">
    <source>
        <dbReference type="ARBA" id="ARBA00023015"/>
    </source>
</evidence>
<feature type="compositionally biased region" description="Polar residues" evidence="6">
    <location>
        <begin position="117"/>
        <end position="152"/>
    </location>
</feature>
<reference evidence="8 10" key="1">
    <citation type="submission" date="2020-01" db="EMBL/GenBank/DDBJ databases">
        <authorList>
            <consortium name="DOE Joint Genome Institute"/>
            <person name="Haridas S."/>
            <person name="Albert R."/>
            <person name="Binder M."/>
            <person name="Bloem J."/>
            <person name="Labutti K."/>
            <person name="Salamov A."/>
            <person name="Andreopoulos B."/>
            <person name="Baker S.E."/>
            <person name="Barry K."/>
            <person name="Bills G."/>
            <person name="Bluhm B.H."/>
            <person name="Cannon C."/>
            <person name="Castanera R."/>
            <person name="Culley D.E."/>
            <person name="Daum C."/>
            <person name="Ezra D."/>
            <person name="Gonzalez J.B."/>
            <person name="Henrissat B."/>
            <person name="Kuo A."/>
            <person name="Liang C."/>
            <person name="Lipzen A."/>
            <person name="Lutzoni F."/>
            <person name="Magnuson J."/>
            <person name="Mondo S."/>
            <person name="Nolan M."/>
            <person name="Ohm R."/>
            <person name="Pangilinan J."/>
            <person name="Park H.-J."/>
            <person name="Ramirez L."/>
            <person name="Alfaro M."/>
            <person name="Sun H."/>
            <person name="Tritt A."/>
            <person name="Yoshinaga Y."/>
            <person name="Zwiers L.-H."/>
            <person name="Turgeon B.G."/>
            <person name="Goodwin S.B."/>
            <person name="Spatafora J.W."/>
            <person name="Crous P.W."/>
            <person name="Grigoriev I.V."/>
        </authorList>
    </citation>
    <scope>NUCLEOTIDE SEQUENCE</scope>
    <source>
        <strain evidence="8 10">CBS 781.70</strain>
    </source>
</reference>
<organism evidence="8">
    <name type="scientific">Eremomyces bilateralis CBS 781.70</name>
    <dbReference type="NCBI Taxonomy" id="1392243"/>
    <lineage>
        <taxon>Eukaryota</taxon>
        <taxon>Fungi</taxon>
        <taxon>Dikarya</taxon>
        <taxon>Ascomycota</taxon>
        <taxon>Pezizomycotina</taxon>
        <taxon>Dothideomycetes</taxon>
        <taxon>Dothideomycetes incertae sedis</taxon>
        <taxon>Eremomycetales</taxon>
        <taxon>Eremomycetaceae</taxon>
        <taxon>Eremomyces</taxon>
    </lineage>
</organism>
<dbReference type="GO" id="GO:0000981">
    <property type="term" value="F:DNA-binding transcription factor activity, RNA polymerase II-specific"/>
    <property type="evidence" value="ECO:0007669"/>
    <property type="project" value="InterPro"/>
</dbReference>
<dbReference type="PROSITE" id="PS50048">
    <property type="entry name" value="ZN2_CY6_FUNGAL_2"/>
    <property type="match status" value="1"/>
</dbReference>
<evidence type="ECO:0000256" key="4">
    <source>
        <dbReference type="ARBA" id="ARBA00023163"/>
    </source>
</evidence>
<dbReference type="GO" id="GO:0045944">
    <property type="term" value="P:positive regulation of transcription by RNA polymerase II"/>
    <property type="evidence" value="ECO:0007669"/>
    <property type="project" value="TreeGrafter"/>
</dbReference>
<dbReference type="Pfam" id="PF00172">
    <property type="entry name" value="Zn_clus"/>
    <property type="match status" value="1"/>
</dbReference>
<evidence type="ECO:0000256" key="1">
    <source>
        <dbReference type="ARBA" id="ARBA00004123"/>
    </source>
</evidence>
<comment type="subcellular location">
    <subcellularLocation>
        <location evidence="1">Nucleus</location>
    </subcellularLocation>
</comment>
<dbReference type="InterPro" id="IPR001138">
    <property type="entry name" value="Zn2Cys6_DnaBD"/>
</dbReference>
<proteinExistence type="predicted"/>
<keyword evidence="9" id="KW-1185">Reference proteome</keyword>
<dbReference type="Gene3D" id="4.10.240.10">
    <property type="entry name" value="Zn(2)-C6 fungal-type DNA-binding domain"/>
    <property type="match status" value="1"/>
</dbReference>
<keyword evidence="2" id="KW-0805">Transcription regulation</keyword>
<dbReference type="PANTHER" id="PTHR47540">
    <property type="entry name" value="THIAMINE REPRESSIBLE GENES REGULATORY PROTEIN THI5"/>
    <property type="match status" value="1"/>
</dbReference>
<evidence type="ECO:0000256" key="5">
    <source>
        <dbReference type="ARBA" id="ARBA00023242"/>
    </source>
</evidence>
<keyword evidence="3" id="KW-0238">DNA-binding</keyword>
<dbReference type="GeneID" id="54416444"/>
<reference evidence="10" key="2">
    <citation type="submission" date="2020-04" db="EMBL/GenBank/DDBJ databases">
        <authorList>
            <consortium name="NCBI Genome Project"/>
        </authorList>
    </citation>
    <scope>NUCLEOTIDE SEQUENCE</scope>
    <source>
        <strain evidence="10">CBS 781.70</strain>
    </source>
</reference>
<dbReference type="PANTHER" id="PTHR47540:SF4">
    <property type="entry name" value="TRANSCRIPTION FACTOR RGLT"/>
    <property type="match status" value="1"/>
</dbReference>
<name>A0A6G1GGG5_9PEZI</name>
<evidence type="ECO:0000259" key="7">
    <source>
        <dbReference type="PROSITE" id="PS50048"/>
    </source>
</evidence>
<protein>
    <recommendedName>
        <fullName evidence="7">Zn(2)-C6 fungal-type domain-containing protein</fullName>
    </recommendedName>
</protein>
<accession>A0A6G1GGG5</accession>
<reference evidence="10" key="3">
    <citation type="submission" date="2025-04" db="UniProtKB">
        <authorList>
            <consortium name="RefSeq"/>
        </authorList>
    </citation>
    <scope>IDENTIFICATION</scope>
    <source>
        <strain evidence="10">CBS 781.70</strain>
    </source>
</reference>
<feature type="region of interest" description="Disordered" evidence="6">
    <location>
        <begin position="44"/>
        <end position="72"/>
    </location>
</feature>
<evidence type="ECO:0000313" key="8">
    <source>
        <dbReference type="EMBL" id="KAF1817195.1"/>
    </source>
</evidence>
<dbReference type="InterPro" id="IPR036864">
    <property type="entry name" value="Zn2-C6_fun-type_DNA-bd_sf"/>
</dbReference>
<evidence type="ECO:0000256" key="6">
    <source>
        <dbReference type="SAM" id="MobiDB-lite"/>
    </source>
</evidence>
<gene>
    <name evidence="8 10" type="ORF">P152DRAFT_387183</name>
</gene>
<feature type="region of interest" description="Disordered" evidence="6">
    <location>
        <begin position="247"/>
        <end position="273"/>
    </location>
</feature>
<dbReference type="GO" id="GO:0043565">
    <property type="term" value="F:sequence-specific DNA binding"/>
    <property type="evidence" value="ECO:0007669"/>
    <property type="project" value="TreeGrafter"/>
</dbReference>